<protein>
    <submittedName>
        <fullName evidence="2">Polyketide cyclase</fullName>
    </submittedName>
</protein>
<dbReference type="SUPFAM" id="SSF55961">
    <property type="entry name" value="Bet v1-like"/>
    <property type="match status" value="1"/>
</dbReference>
<dbReference type="Gene3D" id="3.30.530.20">
    <property type="match status" value="1"/>
</dbReference>
<evidence type="ECO:0000313" key="2">
    <source>
        <dbReference type="EMBL" id="NKI42339.1"/>
    </source>
</evidence>
<name>A0ABX1H1U5_9ACTN</name>
<reference evidence="2 3" key="1">
    <citation type="submission" date="2020-04" db="EMBL/GenBank/DDBJ databases">
        <title>Phylogenetic Diversity and Antibacterial Activity against Ralstonia solanacearum of Endophytic Actinomycete Isolated from Moss.</title>
        <authorList>
            <person name="Zhuang X."/>
        </authorList>
    </citation>
    <scope>NUCLEOTIDE SEQUENCE [LARGE SCALE GENOMIC DNA]</scope>
    <source>
        <strain evidence="2 3">LD120</strain>
    </source>
</reference>
<dbReference type="EMBL" id="JAAWWP010000007">
    <property type="protein sequence ID" value="NKI42339.1"/>
    <property type="molecule type" value="Genomic_DNA"/>
</dbReference>
<evidence type="ECO:0000256" key="1">
    <source>
        <dbReference type="SAM" id="MobiDB-lite"/>
    </source>
</evidence>
<dbReference type="InterPro" id="IPR019587">
    <property type="entry name" value="Polyketide_cyclase/dehydratase"/>
</dbReference>
<sequence length="202" mass="21542">MSSASPSRLPGGEVPPPASASAGDRGERRGSVDAVTEEKGTRTEEKVSAVSTVAAPVARVFAVLADPGTHAAIDGTGWVREAADRAPLAEVGQVFRMDMYHPDHPDGDYRVANQVQVLDPPRAIGWRTGQEKEDGRLEFGGWSWRYDLRPLGPSATEVTLTYDWSAVPPSIREYLSFPPFGPEHLPGSLRHLAGLVGSGSGS</sequence>
<dbReference type="Pfam" id="PF10604">
    <property type="entry name" value="Polyketide_cyc2"/>
    <property type="match status" value="1"/>
</dbReference>
<organism evidence="2 3">
    <name type="scientific">Streptomyces physcomitrii</name>
    <dbReference type="NCBI Taxonomy" id="2724184"/>
    <lineage>
        <taxon>Bacteria</taxon>
        <taxon>Bacillati</taxon>
        <taxon>Actinomycetota</taxon>
        <taxon>Actinomycetes</taxon>
        <taxon>Kitasatosporales</taxon>
        <taxon>Streptomycetaceae</taxon>
        <taxon>Streptomyces</taxon>
    </lineage>
</organism>
<accession>A0ABX1H1U5</accession>
<gene>
    <name evidence="2" type="ORF">HFV08_14025</name>
</gene>
<dbReference type="InterPro" id="IPR023393">
    <property type="entry name" value="START-like_dom_sf"/>
</dbReference>
<comment type="caution">
    <text evidence="2">The sequence shown here is derived from an EMBL/GenBank/DDBJ whole genome shotgun (WGS) entry which is preliminary data.</text>
</comment>
<keyword evidence="3" id="KW-1185">Reference proteome</keyword>
<feature type="compositionally biased region" description="Basic and acidic residues" evidence="1">
    <location>
        <begin position="24"/>
        <end position="47"/>
    </location>
</feature>
<dbReference type="Proteomes" id="UP000772196">
    <property type="component" value="Unassembled WGS sequence"/>
</dbReference>
<feature type="region of interest" description="Disordered" evidence="1">
    <location>
        <begin position="1"/>
        <end position="48"/>
    </location>
</feature>
<evidence type="ECO:0000313" key="3">
    <source>
        <dbReference type="Proteomes" id="UP000772196"/>
    </source>
</evidence>
<proteinExistence type="predicted"/>